<organism evidence="1 2">
    <name type="scientific">Luteolibacter arcticus</name>
    <dbReference type="NCBI Taxonomy" id="1581411"/>
    <lineage>
        <taxon>Bacteria</taxon>
        <taxon>Pseudomonadati</taxon>
        <taxon>Verrucomicrobiota</taxon>
        <taxon>Verrucomicrobiia</taxon>
        <taxon>Verrucomicrobiales</taxon>
        <taxon>Verrucomicrobiaceae</taxon>
        <taxon>Luteolibacter</taxon>
    </lineage>
</organism>
<evidence type="ECO:0000313" key="2">
    <source>
        <dbReference type="Proteomes" id="UP001320876"/>
    </source>
</evidence>
<name>A0ABT3GK65_9BACT</name>
<dbReference type="EMBL" id="JAPDDT010000006">
    <property type="protein sequence ID" value="MCW1923893.1"/>
    <property type="molecule type" value="Genomic_DNA"/>
</dbReference>
<dbReference type="RefSeq" id="WP_264487999.1">
    <property type="nucleotide sequence ID" value="NZ_JAPDDT010000006.1"/>
</dbReference>
<gene>
    <name evidence="1" type="ORF">OKA05_15095</name>
</gene>
<protein>
    <submittedName>
        <fullName evidence="1">Uncharacterized protein</fullName>
    </submittedName>
</protein>
<proteinExistence type="predicted"/>
<accession>A0ABT3GK65</accession>
<dbReference type="Proteomes" id="UP001320876">
    <property type="component" value="Unassembled WGS sequence"/>
</dbReference>
<reference evidence="1 2" key="1">
    <citation type="submission" date="2022-10" db="EMBL/GenBank/DDBJ databases">
        <title>Luteolibacter arcticus strain CCTCC AB 2014275, whole genome shotgun sequencing project.</title>
        <authorList>
            <person name="Zhao G."/>
            <person name="Shen L."/>
        </authorList>
    </citation>
    <scope>NUCLEOTIDE SEQUENCE [LARGE SCALE GENOMIC DNA]</scope>
    <source>
        <strain evidence="1 2">CCTCC AB 2014275</strain>
    </source>
</reference>
<evidence type="ECO:0000313" key="1">
    <source>
        <dbReference type="EMBL" id="MCW1923893.1"/>
    </source>
</evidence>
<sequence>MNLIPSDPQPPDSELIGLVDRYLDQRLDESGARLLEQLLRENARARTYCAERIRLHAEMGALTRPLRIEIHERRDLVFEQAGQRSNVTLSITGQVTVEPSNRAGARDVPVAAPPYAISRWWKAVTVVSLSAILGWIVFLWLRAAPEILSVSQLENPSFEQDVLADGKSINSVNSVNTTCKGWLLGGRNFSVVLNPATERQNNPYGGPHLPRSERLIDGSNVLYLGHGPAGTPFGWAKQRLNGMSASGHKVLQLGDLAGRTLRVTLSLARPDLGSGRWTGNDMRLAIGIVEDRPPWRFAAACHIHTGGGRWETADQSLDLKNDELTRVSFDLKVEPGDMRGDAYFCLSLDPSTPPETLILIDQIDIELVN</sequence>
<keyword evidence="2" id="KW-1185">Reference proteome</keyword>
<comment type="caution">
    <text evidence="1">The sequence shown here is derived from an EMBL/GenBank/DDBJ whole genome shotgun (WGS) entry which is preliminary data.</text>
</comment>